<evidence type="ECO:0000256" key="1">
    <source>
        <dbReference type="ARBA" id="ARBA00022553"/>
    </source>
</evidence>
<feature type="domain" description="HTH luxR-type" evidence="6">
    <location>
        <begin position="142"/>
        <end position="207"/>
    </location>
</feature>
<keyword evidence="9" id="KW-1185">Reference proteome</keyword>
<keyword evidence="4" id="KW-0804">Transcription</keyword>
<dbReference type="InterPro" id="IPR058245">
    <property type="entry name" value="NreC/VraR/RcsB-like_REC"/>
</dbReference>
<dbReference type="PANTHER" id="PTHR43214">
    <property type="entry name" value="TWO-COMPONENT RESPONSE REGULATOR"/>
    <property type="match status" value="1"/>
</dbReference>
<dbReference type="PANTHER" id="PTHR43214:SF41">
    <property type="entry name" value="NITRATE_NITRITE RESPONSE REGULATOR PROTEIN NARP"/>
    <property type="match status" value="1"/>
</dbReference>
<keyword evidence="1 5" id="KW-0597">Phosphoprotein</keyword>
<evidence type="ECO:0000259" key="7">
    <source>
        <dbReference type="PROSITE" id="PS50110"/>
    </source>
</evidence>
<dbReference type="SMART" id="SM00421">
    <property type="entry name" value="HTH_LUXR"/>
    <property type="match status" value="1"/>
</dbReference>
<evidence type="ECO:0000259" key="6">
    <source>
        <dbReference type="PROSITE" id="PS50043"/>
    </source>
</evidence>
<protein>
    <submittedName>
        <fullName evidence="8">Response regulator transcription factor</fullName>
    </submittedName>
</protein>
<dbReference type="CDD" id="cd06170">
    <property type="entry name" value="LuxR_C_like"/>
    <property type="match status" value="1"/>
</dbReference>
<evidence type="ECO:0000256" key="2">
    <source>
        <dbReference type="ARBA" id="ARBA00023015"/>
    </source>
</evidence>
<evidence type="ECO:0000256" key="5">
    <source>
        <dbReference type="PROSITE-ProRule" id="PRU00169"/>
    </source>
</evidence>
<dbReference type="InterPro" id="IPR039420">
    <property type="entry name" value="WalR-like"/>
</dbReference>
<proteinExistence type="predicted"/>
<evidence type="ECO:0000313" key="9">
    <source>
        <dbReference type="Proteomes" id="UP000708576"/>
    </source>
</evidence>
<dbReference type="InterPro" id="IPR011006">
    <property type="entry name" value="CheY-like_superfamily"/>
</dbReference>
<dbReference type="EMBL" id="JAGUCO010000011">
    <property type="protein sequence ID" value="MBS2099466.1"/>
    <property type="molecule type" value="Genomic_DNA"/>
</dbReference>
<dbReference type="Pfam" id="PF00196">
    <property type="entry name" value="GerE"/>
    <property type="match status" value="1"/>
</dbReference>
<dbReference type="InterPro" id="IPR001789">
    <property type="entry name" value="Sig_transdc_resp-reg_receiver"/>
</dbReference>
<dbReference type="Pfam" id="PF00072">
    <property type="entry name" value="Response_reg"/>
    <property type="match status" value="1"/>
</dbReference>
<reference evidence="8 9" key="1">
    <citation type="journal article" date="2015" name="Int. J. Syst. Evol. Microbiol.">
        <title>Carboxylicivirga linearis sp. nov., isolated from a sea cucumber culture pond.</title>
        <authorList>
            <person name="Wang F.Q."/>
            <person name="Zhou Y.X."/>
            <person name="Lin X.Z."/>
            <person name="Chen G.J."/>
            <person name="Du Z.J."/>
        </authorList>
    </citation>
    <scope>NUCLEOTIDE SEQUENCE [LARGE SCALE GENOMIC DNA]</scope>
    <source>
        <strain evidence="8 9">FB218</strain>
    </source>
</reference>
<evidence type="ECO:0000313" key="8">
    <source>
        <dbReference type="EMBL" id="MBS2099466.1"/>
    </source>
</evidence>
<dbReference type="SMART" id="SM00448">
    <property type="entry name" value="REC"/>
    <property type="match status" value="1"/>
</dbReference>
<keyword evidence="2" id="KW-0805">Transcription regulation</keyword>
<dbReference type="InterPro" id="IPR016032">
    <property type="entry name" value="Sig_transdc_resp-reg_C-effctor"/>
</dbReference>
<feature type="modified residue" description="4-aspartylphosphate" evidence="5">
    <location>
        <position position="54"/>
    </location>
</feature>
<comment type="caution">
    <text evidence="8">The sequence shown here is derived from an EMBL/GenBank/DDBJ whole genome shotgun (WGS) entry which is preliminary data.</text>
</comment>
<dbReference type="PROSITE" id="PS50043">
    <property type="entry name" value="HTH_LUXR_2"/>
    <property type="match status" value="1"/>
</dbReference>
<evidence type="ECO:0000256" key="4">
    <source>
        <dbReference type="ARBA" id="ARBA00023163"/>
    </source>
</evidence>
<dbReference type="SUPFAM" id="SSF52172">
    <property type="entry name" value="CheY-like"/>
    <property type="match status" value="1"/>
</dbReference>
<dbReference type="Gene3D" id="3.40.50.2300">
    <property type="match status" value="1"/>
</dbReference>
<keyword evidence="3" id="KW-0238">DNA-binding</keyword>
<evidence type="ECO:0000256" key="3">
    <source>
        <dbReference type="ARBA" id="ARBA00023125"/>
    </source>
</evidence>
<organism evidence="8 9">
    <name type="scientific">Carboxylicivirga linearis</name>
    <dbReference type="NCBI Taxonomy" id="1628157"/>
    <lineage>
        <taxon>Bacteria</taxon>
        <taxon>Pseudomonadati</taxon>
        <taxon>Bacteroidota</taxon>
        <taxon>Bacteroidia</taxon>
        <taxon>Marinilabiliales</taxon>
        <taxon>Marinilabiliaceae</taxon>
        <taxon>Carboxylicivirga</taxon>
    </lineage>
</organism>
<dbReference type="SUPFAM" id="SSF46894">
    <property type="entry name" value="C-terminal effector domain of the bipartite response regulators"/>
    <property type="match status" value="1"/>
</dbReference>
<dbReference type="CDD" id="cd17535">
    <property type="entry name" value="REC_NarL-like"/>
    <property type="match status" value="1"/>
</dbReference>
<gene>
    <name evidence="8" type="ORF">KEM10_14315</name>
</gene>
<dbReference type="InterPro" id="IPR000792">
    <property type="entry name" value="Tscrpt_reg_LuxR_C"/>
</dbReference>
<dbReference type="Proteomes" id="UP000708576">
    <property type="component" value="Unassembled WGS sequence"/>
</dbReference>
<dbReference type="RefSeq" id="WP_212216708.1">
    <property type="nucleotide sequence ID" value="NZ_JAGUCO010000011.1"/>
</dbReference>
<name>A0ABS5JYH8_9BACT</name>
<feature type="domain" description="Response regulatory" evidence="7">
    <location>
        <begin position="3"/>
        <end position="119"/>
    </location>
</feature>
<sequence length="211" mass="23964">MIRILLVEDHSIVREGIRLIINKIGDFVIVGEYANGLEWINNLDKVQADVVLCDIDMPELNGIEATKQALADQPQLKVIMLSMHPESDYYYDALLAGAKGFILKQSSSSDLEKGIRKVFNDQTFFSEELLYRAVIDKETIREKNQKIELSDDERKLLGNICKGYSNKQLADKMFVSVKAIEKQKSKLMRKTDTNNNAGLIVWAVKNKVVNI</sequence>
<dbReference type="PROSITE" id="PS50110">
    <property type="entry name" value="RESPONSE_REGULATORY"/>
    <property type="match status" value="1"/>
</dbReference>
<accession>A0ABS5JYH8</accession>